<gene>
    <name evidence="4" type="ORF">KY290_012307</name>
</gene>
<dbReference type="InterPro" id="IPR008700">
    <property type="entry name" value="TypeIII_avirulence_cleave"/>
</dbReference>
<protein>
    <recommendedName>
        <fullName evidence="6">RIN4 pathogenic type III effector avirulence factor Avr cleavage site domain-containing protein</fullName>
    </recommendedName>
</protein>
<name>A0ABQ7W592_SOLTU</name>
<feature type="compositionally biased region" description="Polar residues" evidence="1">
    <location>
        <begin position="179"/>
        <end position="195"/>
    </location>
</feature>
<organism evidence="4 5">
    <name type="scientific">Solanum tuberosum</name>
    <name type="common">Potato</name>
    <dbReference type="NCBI Taxonomy" id="4113"/>
    <lineage>
        <taxon>Eukaryota</taxon>
        <taxon>Viridiplantae</taxon>
        <taxon>Streptophyta</taxon>
        <taxon>Embryophyta</taxon>
        <taxon>Tracheophyta</taxon>
        <taxon>Spermatophyta</taxon>
        <taxon>Magnoliopsida</taxon>
        <taxon>eudicotyledons</taxon>
        <taxon>Gunneridae</taxon>
        <taxon>Pentapetalae</taxon>
        <taxon>asterids</taxon>
        <taxon>lamiids</taxon>
        <taxon>Solanales</taxon>
        <taxon>Solanaceae</taxon>
        <taxon>Solanoideae</taxon>
        <taxon>Solaneae</taxon>
        <taxon>Solanum</taxon>
    </lineage>
</organism>
<evidence type="ECO:0000259" key="3">
    <source>
        <dbReference type="Pfam" id="PF16719"/>
    </source>
</evidence>
<proteinExistence type="predicted"/>
<evidence type="ECO:0000259" key="2">
    <source>
        <dbReference type="Pfam" id="PF05627"/>
    </source>
</evidence>
<comment type="caution">
    <text evidence="4">The sequence shown here is derived from an EMBL/GenBank/DDBJ whole genome shotgun (WGS) entry which is preliminary data.</text>
</comment>
<evidence type="ECO:0008006" key="6">
    <source>
        <dbReference type="Google" id="ProtNLM"/>
    </source>
</evidence>
<sequence>MKKSDGNPAKYDLEHRYKGDDSWYGVLVTVDGETMTVKFEGYSEKFDVKFLADDFKSKEEIDEFVRKFRNVSPQLQDNECGSVKEGMIVCAACNAFGKDDMLFYDAVVEAIHNENHTFHNGVEECVCTFVLSWLHGPKKDDLANSGIEGICIIKGTAQVDPRISSFLELANQKLRKSSCKSTSTSEQDNSASKGSSRTKRVRYLSSEQKSDSSFKGISSAKNAVDVRCTTEATDSSRHWDHDKDLGGQCSNYHLMLVENLERTLFPSSLRDFIHKHTSVWSQAYISPCPSYMPYARGIIVVDCEEKLKEINRFLDNPTHLVVSSKGRPMVISERDMRQSMIKTSLGSLMYSSQAKSICQDLIIVHSGSEAYIKANQAKDLFLEFTSHQQRLYKKLASEESWWLMVLVAPPTYIVKLLKGEETMNLNMEPSESTLLVAAHNREKVNELKSRLEELDTIEDIEIAKKQSYDEVIEARQKGWWESIEQLNADKEAGRPLPKFGEWDVNDPATAEGFTVIFNKARNEKRSGGKADTPPKSNHKHTATLGKPQSKKWFCCMRSGAVE</sequence>
<dbReference type="Pfam" id="PF16719">
    <property type="entry name" value="SAWADEE"/>
    <property type="match status" value="1"/>
</dbReference>
<dbReference type="PANTHER" id="PTHR36384:SF1">
    <property type="entry name" value="SAWADEE PROTEIN"/>
    <property type="match status" value="1"/>
</dbReference>
<feature type="domain" description="RIN4 pathogenic type III effector avirulence factor Avr cleavage site" evidence="2">
    <location>
        <begin position="492"/>
        <end position="525"/>
    </location>
</feature>
<dbReference type="EMBL" id="JAIVGD010000005">
    <property type="protein sequence ID" value="KAH0775170.1"/>
    <property type="molecule type" value="Genomic_DNA"/>
</dbReference>
<feature type="region of interest" description="Disordered" evidence="1">
    <location>
        <begin position="178"/>
        <end position="207"/>
    </location>
</feature>
<accession>A0ABQ7W592</accession>
<evidence type="ECO:0000313" key="5">
    <source>
        <dbReference type="Proteomes" id="UP000826656"/>
    </source>
</evidence>
<keyword evidence="5" id="KW-1185">Reference proteome</keyword>
<feature type="domain" description="SAWADEE" evidence="3">
    <location>
        <begin position="10"/>
        <end position="151"/>
    </location>
</feature>
<feature type="region of interest" description="Disordered" evidence="1">
    <location>
        <begin position="519"/>
        <end position="545"/>
    </location>
</feature>
<evidence type="ECO:0000313" key="4">
    <source>
        <dbReference type="EMBL" id="KAH0775170.1"/>
    </source>
</evidence>
<reference evidence="4 5" key="1">
    <citation type="journal article" date="2021" name="bioRxiv">
        <title>Chromosome-scale and haplotype-resolved genome assembly of a tetraploid potato cultivar.</title>
        <authorList>
            <person name="Sun H."/>
            <person name="Jiao W.-B."/>
            <person name="Krause K."/>
            <person name="Campoy J.A."/>
            <person name="Goel M."/>
            <person name="Folz-Donahue K."/>
            <person name="Kukat C."/>
            <person name="Huettel B."/>
            <person name="Schneeberger K."/>
        </authorList>
    </citation>
    <scope>NUCLEOTIDE SEQUENCE [LARGE SCALE GENOMIC DNA]</scope>
    <source>
        <strain evidence="4">SolTubOtavaFocal</strain>
        <tissue evidence="4">Leaves</tissue>
    </source>
</reference>
<dbReference type="PANTHER" id="PTHR36384">
    <property type="entry name" value="SAWADEE PROTEIN"/>
    <property type="match status" value="1"/>
</dbReference>
<dbReference type="Gene3D" id="2.30.30.140">
    <property type="match status" value="1"/>
</dbReference>
<evidence type="ECO:0000256" key="1">
    <source>
        <dbReference type="SAM" id="MobiDB-lite"/>
    </source>
</evidence>
<dbReference type="InterPro" id="IPR032001">
    <property type="entry name" value="SAWADEE_dom"/>
</dbReference>
<dbReference type="Proteomes" id="UP000826656">
    <property type="component" value="Unassembled WGS sequence"/>
</dbReference>
<dbReference type="Pfam" id="PF05627">
    <property type="entry name" value="AvrRpt-cleavage"/>
    <property type="match status" value="1"/>
</dbReference>